<evidence type="ECO:0000313" key="8">
    <source>
        <dbReference type="Proteomes" id="UP000182128"/>
    </source>
</evidence>
<feature type="domain" description="Schizont-infected cell agglutination extracellular beta" evidence="3">
    <location>
        <begin position="1389"/>
        <end position="1571"/>
    </location>
</feature>
<feature type="domain" description="Schizont-infected cell agglutination extracellular alpha" evidence="5">
    <location>
        <begin position="11"/>
        <end position="209"/>
    </location>
</feature>
<dbReference type="Pfam" id="PF12879">
    <property type="entry name" value="SICA_C"/>
    <property type="match status" value="1"/>
</dbReference>
<evidence type="ECO:0000259" key="3">
    <source>
        <dbReference type="Pfam" id="PF12878"/>
    </source>
</evidence>
<dbReference type="InterPro" id="IPR024290">
    <property type="entry name" value="SICA_extracell_a"/>
</dbReference>
<gene>
    <name evidence="6" type="ORF">PKNA1_C2_1250000</name>
    <name evidence="7" type="ORF">PKNA1_H1_1250000</name>
</gene>
<evidence type="ECO:0000256" key="2">
    <source>
        <dbReference type="SAM" id="MobiDB-lite"/>
    </source>
</evidence>
<feature type="coiled-coil region" evidence="1">
    <location>
        <begin position="505"/>
        <end position="532"/>
    </location>
</feature>
<evidence type="ECO:0000259" key="4">
    <source>
        <dbReference type="Pfam" id="PF12879"/>
    </source>
</evidence>
<protein>
    <submittedName>
        <fullName evidence="6">SICAvar, type I</fullName>
    </submittedName>
</protein>
<feature type="region of interest" description="Disordered" evidence="2">
    <location>
        <begin position="1226"/>
        <end position="1253"/>
    </location>
</feature>
<dbReference type="EMBL" id="CWHQ02000011">
    <property type="protein sequence ID" value="SBO24372.1"/>
    <property type="molecule type" value="Genomic_DNA"/>
</dbReference>
<reference evidence="8 9" key="1">
    <citation type="submission" date="2016-05" db="EMBL/GenBank/DDBJ databases">
        <authorList>
            <person name="Sharaf H."/>
        </authorList>
    </citation>
    <scope>NUCLEOTIDE SEQUENCE [LARGE SCALE GENOMIC DNA]</scope>
    <source>
        <strain evidence="8 9">H</strain>
    </source>
</reference>
<dbReference type="OrthoDB" id="389518at2759"/>
<keyword evidence="1" id="KW-0175">Coiled coil</keyword>
<feature type="domain" description="Schizont-infected cell agglutination C-terminal" evidence="4">
    <location>
        <begin position="1869"/>
        <end position="2010"/>
    </location>
</feature>
<organism evidence="6 8">
    <name type="scientific">Plasmodium knowlesi (strain H)</name>
    <dbReference type="NCBI Taxonomy" id="5851"/>
    <lineage>
        <taxon>Eukaryota</taxon>
        <taxon>Sar</taxon>
        <taxon>Alveolata</taxon>
        <taxon>Apicomplexa</taxon>
        <taxon>Aconoidasida</taxon>
        <taxon>Haemosporida</taxon>
        <taxon>Plasmodiidae</taxon>
        <taxon>Plasmodium</taxon>
        <taxon>Plasmodium (Plasmodium)</taxon>
    </lineage>
</organism>
<evidence type="ECO:0000313" key="9">
    <source>
        <dbReference type="Proteomes" id="UP000182142"/>
    </source>
</evidence>
<feature type="domain" description="Schizont-infected cell agglutination extracellular beta" evidence="3">
    <location>
        <begin position="546"/>
        <end position="707"/>
    </location>
</feature>
<feature type="domain" description="Schizont-infected cell agglutination extracellular beta" evidence="3">
    <location>
        <begin position="1175"/>
        <end position="1353"/>
    </location>
</feature>
<dbReference type="EMBL" id="CWHR02000009">
    <property type="protein sequence ID" value="SBO26654.1"/>
    <property type="molecule type" value="Genomic_DNA"/>
</dbReference>
<evidence type="ECO:0000313" key="7">
    <source>
        <dbReference type="EMBL" id="SBO26654.1"/>
    </source>
</evidence>
<sequence length="2011" mass="223593">MTVQQSSGSTSMLGEWLKVLVENNGNNQITAGNFKEKLRKNLEDEFDELGKWLEAQESWEIGRMCDEDGTFSRVDKERLQGKKSGKVQTMWSAYLPVICNGIAEIRYFMAGVKTQRTGANADSDITPKIEHLTDDNAYARCIVGMLALSEIYGDHCHLDKVIQDVSSKVERKLRETHKGASENLDKCKEITDTALMFGRALLQDKIRRWRDEYRTKGGSGSQWRLQKLWVKRNVRCKAGNSEPQRRKIYLEQNKSELTKFLNLNDDAKDGTGMPAIADILADSDGKYNLPDGKLNTILAPLVNNAGTGQSSNVDDLIKSAIEDIKIATDVQLGKPCDDSDFCARLKCVKEKWEKNNQIVQAGAVQSGNFWDIYVKGKVGELFIDTTTSNGGTVGANCDTTAGLDTANKEACKHITALLNKMYKTTNGPNKYSDQIIQCLLLKAYAKKLKEEAKSKGYCDIGSGLQKAFNESSAIMNTSGECGNANANNCFECSWNDNDGLDQCTIRNGNGENDQVKNKVDQLLEDNNQTKQEQIQKTVTEMHNKNNFCERLKCVTERWWKDEENGGKNGSPVNWEQVWTEVQKDVVQPLGSAMYDSQNSSLDNHCSTQDYNNKEVCLLFGAGLRHLYRNTKDNGNPAEASFKRTMMCAALNVYADQLIEKSNDKCPIGEDTIKKMFTVGNNQKTEWCKTGGNNNDCFECKREAKLNCPINSDKVETKLKDMFDKEETGLKKSLDNICGGQCEDTEVLCNRAECVKKQWLADSGKKQTVDTEKNEMWTEVEKEFTNLDSALSTNGVTDTDIDNLCNEVKCTNDGNAEHCVSKATCKLIVKELKNIHTIQESSSDTGPRKLNDRIFRSTMRCVALNALIYQLKEQAKQGGYGCAVQEGINKAFDAGKLKNNREKWCNKNGKGDGNEKGSCEECGKDHECISIEVGGKKLWTEVWGILKTTNIQPTLSTINDKATLCDRLHCALDHWKTTTKAGQASAGNDEEFWKENGPMRTLWNELAEKMKENGGSGNGQCDQLTTHSEKTACKYLHAGFTELYNPSSSSSDDDGNILSTKHPSFRQTMGCFLLHAYAKHMKDKAVCNIDKGIEKAFELGEKLSSSTACNGGASGKGPCVPCQWNEKDKLDGCLGAINIKGTTPAETAKKKVEKIVTDESDNNISTMLSNINKRDKLCDHMKCIASHLNSSTGQKQSGTTADEFWKEETGELHKLWKELADAMKDTNGKTDQNGCDKMNDNGTAGAKTRPATDPEKRACQHLTLGFTKLESIAASNGAAYPTLKKDPSFVRTMGCILLHYYAKQMEKKSTCVINAGIEKAFKAWNDNKSNCNGNGKEPCVPCQWQEADYESCEINVNGTKENAKDKLIQVQDKITETSNTTLTEINKMDKLCDYIKCAAPNWFKQYATTQNGTNKKTWCDFWEQGVKTTLQTMFKEIGTQGQSSATNPNAVCNKFGDGNPQSVERKACNHITAGLEHIKKITSSTSSTNGSGNQLLDGAVGCIALNMYATKIKEQTDKVCPIDENKIKAMFDKWNQENNKISSSSSSCNAVGGGSYNICFKCQREEISADCQLSVEDALVGKNQSGNCNKDKTDAVKVQTQMKKLLNEDQSNINTKIKSTLTTITNMSSSFCTQLQCAAKKYHAKNNGGQSSDVSWNALKTDIGKELAQLLEQMMQSKNQAKVADFCKDNNWYTLGHKQSKTNKAACLLFAAGLQHIYSPKKDRFSGPSFGQTMGCLFLKKYAEQLQKMAEEKRKGQSWVHPLCSIKEGINHAFGKSDDIMRNVLTQCKNGTNGISCFECKIDQDYDDCSIGKENVNTKVEPLLKEKSDSMQQTLENTICPILPTDLLTPFLPLAPVSIGLSVMAYYLWKYFGPLGKGGPRFRRSPGEIPGPSVQEQVLDHVEEAGPHEYRLVKERKPRSAPTRTKRSGSVNRRTIIEIHFEVLDECQKGDTQLNQKDFLELLVKEFMGSELMEEEQVSKEEVLMEGVPLEQVPIEEVPMERVPNLGSGFMV</sequence>
<proteinExistence type="predicted"/>
<reference evidence="6" key="2">
    <citation type="submission" date="2016-05" db="EMBL/GenBank/DDBJ databases">
        <authorList>
            <person name="Lavstsen T."/>
            <person name="Jespersen J.S."/>
        </authorList>
    </citation>
    <scope>NUCLEOTIDE SEQUENCE [LARGE SCALE GENOMIC DNA]</scope>
</reference>
<feature type="domain" description="Schizont-infected cell agglutination extracellular beta" evidence="3">
    <location>
        <begin position="1629"/>
        <end position="1810"/>
    </location>
</feature>
<feature type="domain" description="Schizont-infected cell agglutination extracellular beta" evidence="3">
    <location>
        <begin position="341"/>
        <end position="505"/>
    </location>
</feature>
<dbReference type="InterPro" id="IPR024288">
    <property type="entry name" value="SICA_C"/>
</dbReference>
<feature type="domain" description="Schizont-infected cell agglutination extracellular beta" evidence="3">
    <location>
        <begin position="747"/>
        <end position="923"/>
    </location>
</feature>
<accession>A0A1A7VRS2</accession>
<feature type="domain" description="Schizont-infected cell agglutination extracellular beta" evidence="3">
    <location>
        <begin position="962"/>
        <end position="1132"/>
    </location>
</feature>
<dbReference type="Proteomes" id="UP000182142">
    <property type="component" value="Unassembled WGS sequence"/>
</dbReference>
<dbReference type="Pfam" id="PF12878">
    <property type="entry name" value="SICA_beta"/>
    <property type="match status" value="7"/>
</dbReference>
<evidence type="ECO:0000259" key="5">
    <source>
        <dbReference type="Pfam" id="PF12887"/>
    </source>
</evidence>
<dbReference type="Proteomes" id="UP000182128">
    <property type="component" value="Unassembled WGS sequence"/>
</dbReference>
<name>A0A1A7VRS2_PLAKH</name>
<evidence type="ECO:0000313" key="6">
    <source>
        <dbReference type="EMBL" id="SBO24372.1"/>
    </source>
</evidence>
<dbReference type="Pfam" id="PF12887">
    <property type="entry name" value="SICA_alpha"/>
    <property type="match status" value="1"/>
</dbReference>
<evidence type="ECO:0000256" key="1">
    <source>
        <dbReference type="SAM" id="Coils"/>
    </source>
</evidence>
<dbReference type="VEuPathDB" id="PlasmoDB:PKNH_1250000"/>
<dbReference type="InterPro" id="IPR024285">
    <property type="entry name" value="SICA_extracell_b"/>
</dbReference>